<feature type="binding site" evidence="9">
    <location>
        <position position="130"/>
    </location>
    <ligand>
        <name>L-histidine</name>
        <dbReference type="ChEBI" id="CHEBI:57595"/>
    </ligand>
</feature>
<protein>
    <recommendedName>
        <fullName evidence="5 8">ATP phosphoribosyltransferase regulatory subunit</fullName>
    </recommendedName>
</protein>
<keyword evidence="11" id="KW-0328">Glycosyltransferase</keyword>
<name>A0A564ZKH7_9BACT</name>
<evidence type="ECO:0000256" key="6">
    <source>
        <dbReference type="ARBA" id="ARBA00022490"/>
    </source>
</evidence>
<dbReference type="Gene3D" id="3.40.50.800">
    <property type="entry name" value="Anticodon-binding domain"/>
    <property type="match status" value="1"/>
</dbReference>
<accession>A0A564ZKH7</accession>
<evidence type="ECO:0000313" key="11">
    <source>
        <dbReference type="EMBL" id="VUZ85367.1"/>
    </source>
</evidence>
<evidence type="ECO:0000256" key="7">
    <source>
        <dbReference type="ARBA" id="ARBA00025246"/>
    </source>
</evidence>
<dbReference type="NCBIfam" id="TIGR00443">
    <property type="entry name" value="hisZ_biosyn_reg"/>
    <property type="match status" value="1"/>
</dbReference>
<evidence type="ECO:0000256" key="9">
    <source>
        <dbReference type="PIRSR" id="PIRSR001549-1"/>
    </source>
</evidence>
<keyword evidence="8" id="KW-0028">Amino-acid biosynthesis</keyword>
<comment type="function">
    <text evidence="7 8">Required for the first step of histidine biosynthesis. May allow the feedback regulation of ATP phosphoribosyltransferase activity by histidine.</text>
</comment>
<dbReference type="GO" id="GO:0000105">
    <property type="term" value="P:L-histidine biosynthetic process"/>
    <property type="evidence" value="ECO:0007669"/>
    <property type="project" value="UniProtKB-UniRule"/>
</dbReference>
<keyword evidence="11" id="KW-0808">Transferase</keyword>
<proteinExistence type="inferred from homology"/>
<dbReference type="InterPro" id="IPR004516">
    <property type="entry name" value="HisRS/HisZ"/>
</dbReference>
<feature type="domain" description="Aminoacyl-transfer RNA synthetases class-II family profile" evidence="10">
    <location>
        <begin position="39"/>
        <end position="401"/>
    </location>
</feature>
<dbReference type="PROSITE" id="PS50862">
    <property type="entry name" value="AA_TRNA_LIGASE_II"/>
    <property type="match status" value="1"/>
</dbReference>
<comment type="subunit">
    <text evidence="4 8">Heteromultimer composed of HisG and HisZ subunits.</text>
</comment>
<dbReference type="Proteomes" id="UP000334340">
    <property type="component" value="Unassembled WGS sequence"/>
</dbReference>
<dbReference type="PANTHER" id="PTHR43707">
    <property type="entry name" value="HISTIDYL-TRNA SYNTHETASE"/>
    <property type="match status" value="1"/>
</dbReference>
<dbReference type="SUPFAM" id="SSF52954">
    <property type="entry name" value="Class II aaRS ABD-related"/>
    <property type="match status" value="1"/>
</dbReference>
<dbReference type="PANTHER" id="PTHR43707:SF1">
    <property type="entry name" value="HISTIDINE--TRNA LIGASE, MITOCHONDRIAL-RELATED"/>
    <property type="match status" value="1"/>
</dbReference>
<comment type="similarity">
    <text evidence="3 8">Belongs to the class-II aminoacyl-tRNA synthetase family. HisZ subfamily.</text>
</comment>
<evidence type="ECO:0000256" key="2">
    <source>
        <dbReference type="ARBA" id="ARBA00004667"/>
    </source>
</evidence>
<feature type="binding site" evidence="9">
    <location>
        <begin position="86"/>
        <end position="88"/>
    </location>
    <ligand>
        <name>L-histidine</name>
        <dbReference type="ChEBI" id="CHEBI:57595"/>
    </ligand>
</feature>
<evidence type="ECO:0000256" key="8">
    <source>
        <dbReference type="HAMAP-Rule" id="MF_00125"/>
    </source>
</evidence>
<comment type="subcellular location">
    <subcellularLocation>
        <location evidence="1 8">Cytoplasm</location>
    </subcellularLocation>
</comment>
<evidence type="ECO:0000256" key="3">
    <source>
        <dbReference type="ARBA" id="ARBA00005539"/>
    </source>
</evidence>
<dbReference type="GO" id="GO:0006427">
    <property type="term" value="P:histidyl-tRNA aminoacylation"/>
    <property type="evidence" value="ECO:0007669"/>
    <property type="project" value="TreeGrafter"/>
</dbReference>
<dbReference type="GO" id="GO:0005737">
    <property type="term" value="C:cytoplasm"/>
    <property type="evidence" value="ECO:0007669"/>
    <property type="project" value="UniProtKB-SubCell"/>
</dbReference>
<keyword evidence="8" id="KW-0368">Histidine biosynthesis</keyword>
<dbReference type="SUPFAM" id="SSF55681">
    <property type="entry name" value="Class II aaRS and biotin synthetases"/>
    <property type="match status" value="1"/>
</dbReference>
<sequence>MSNFEYSSKTAIPKGVRVFAPEETALRRWAECRILTVFERWGFQEVITPTFEYLEVFSGEPEREGGDKVFKLIDRQTGRLLALRYDPTPQVARLAATTLRHRPLPLRLSYAANIFRDEVPQVGRQRECVQLGVELIGLERPEADAEMVAMAVEGCRALGLQHFQIDVGQIEYVRGIVDTLGLGPDQRRALVSAIDRKDTIEIELLVRGLDADEKSKRAALDLPLLYGGKEVLARARDLAPNRRSQEALRNLTQVYEVLEQYGLADQVIIDLGEAMAFEYHTGVTFAAFAQGVGSEILRGGRYDDLIGRFGYPCPATGFAFDLDKVREAVAAENRPPLATGQRFLVIDFNPDKRHALRIAQLLREKGYSAARDIIKRDLEGSFDYAKRSGIGRAIVLGLPHLPQDELLISDLDSGTEERVPVERFCGEVERGERRWPM</sequence>
<dbReference type="GO" id="GO:0004821">
    <property type="term" value="F:histidine-tRNA ligase activity"/>
    <property type="evidence" value="ECO:0007669"/>
    <property type="project" value="TreeGrafter"/>
</dbReference>
<evidence type="ECO:0000256" key="1">
    <source>
        <dbReference type="ARBA" id="ARBA00004496"/>
    </source>
</evidence>
<dbReference type="UniPathway" id="UPA00031">
    <property type="reaction ID" value="UER00006"/>
</dbReference>
<organism evidence="11 12">
    <name type="scientific">Candidatus Methylomirabilis lanthanidiphila</name>
    <dbReference type="NCBI Taxonomy" id="2211376"/>
    <lineage>
        <taxon>Bacteria</taxon>
        <taxon>Candidatus Methylomirabilota</taxon>
        <taxon>Candidatus Methylomirabilia</taxon>
        <taxon>Candidatus Methylomirabilales</taxon>
        <taxon>Candidatus Methylomirabilaceae</taxon>
        <taxon>Candidatus Methylomirabilis</taxon>
    </lineage>
</organism>
<keyword evidence="6 8" id="KW-0963">Cytoplasm</keyword>
<evidence type="ECO:0000259" key="10">
    <source>
        <dbReference type="PROSITE" id="PS50862"/>
    </source>
</evidence>
<dbReference type="HAMAP" id="MF_00125">
    <property type="entry name" value="HisZ"/>
    <property type="match status" value="1"/>
</dbReference>
<dbReference type="Gene3D" id="3.30.930.10">
    <property type="entry name" value="Bira Bifunctional Protein, Domain 2"/>
    <property type="match status" value="1"/>
</dbReference>
<dbReference type="GO" id="GO:0016757">
    <property type="term" value="F:glycosyltransferase activity"/>
    <property type="evidence" value="ECO:0007669"/>
    <property type="project" value="UniProtKB-KW"/>
</dbReference>
<keyword evidence="12" id="KW-1185">Reference proteome</keyword>
<dbReference type="InterPro" id="IPR045864">
    <property type="entry name" value="aa-tRNA-synth_II/BPL/LPL"/>
</dbReference>
<comment type="pathway">
    <text evidence="2 8">Amino-acid biosynthesis; L-histidine biosynthesis; L-histidine from 5-phospho-alpha-D-ribose 1-diphosphate: step 1/9.</text>
</comment>
<dbReference type="Pfam" id="PF13393">
    <property type="entry name" value="tRNA-synt_His"/>
    <property type="match status" value="1"/>
</dbReference>
<evidence type="ECO:0000256" key="4">
    <source>
        <dbReference type="ARBA" id="ARBA00011496"/>
    </source>
</evidence>
<evidence type="ECO:0000256" key="5">
    <source>
        <dbReference type="ARBA" id="ARBA00020397"/>
    </source>
</evidence>
<dbReference type="EMBL" id="CABIKM010000026">
    <property type="protein sequence ID" value="VUZ85367.1"/>
    <property type="molecule type" value="Genomic_DNA"/>
</dbReference>
<reference evidence="11 12" key="1">
    <citation type="submission" date="2019-07" db="EMBL/GenBank/DDBJ databases">
        <authorList>
            <person name="Cremers G."/>
        </authorList>
    </citation>
    <scope>NUCLEOTIDE SEQUENCE [LARGE SCALE GENOMIC DNA]</scope>
</reference>
<feature type="binding site" evidence="9">
    <location>
        <position position="134"/>
    </location>
    <ligand>
        <name>L-histidine</name>
        <dbReference type="ChEBI" id="CHEBI:57595"/>
    </ligand>
</feature>
<evidence type="ECO:0000313" key="12">
    <source>
        <dbReference type="Proteomes" id="UP000334340"/>
    </source>
</evidence>
<dbReference type="InterPro" id="IPR041715">
    <property type="entry name" value="HisRS-like_core"/>
</dbReference>
<dbReference type="InterPro" id="IPR004517">
    <property type="entry name" value="HisZ"/>
</dbReference>
<comment type="miscellaneous">
    <text evidence="8">This function is generally fulfilled by the C-terminal part of HisG, which is missing in some bacteria such as this one.</text>
</comment>
<dbReference type="CDD" id="cd00773">
    <property type="entry name" value="HisRS-like_core"/>
    <property type="match status" value="1"/>
</dbReference>
<feature type="binding site" evidence="9">
    <location>
        <position position="116"/>
    </location>
    <ligand>
        <name>L-histidine</name>
        <dbReference type="ChEBI" id="CHEBI:57595"/>
    </ligand>
</feature>
<gene>
    <name evidence="8" type="primary">hisZ</name>
    <name evidence="11" type="ORF">MELA_01750</name>
</gene>
<dbReference type="PIRSF" id="PIRSF001549">
    <property type="entry name" value="His-tRNA_synth"/>
    <property type="match status" value="1"/>
</dbReference>
<dbReference type="InterPro" id="IPR006195">
    <property type="entry name" value="aa-tRNA-synth_II"/>
</dbReference>
<dbReference type="InterPro" id="IPR036621">
    <property type="entry name" value="Anticodon-bd_dom_sf"/>
</dbReference>
<dbReference type="AlphaFoldDB" id="A0A564ZKH7"/>